<keyword evidence="3" id="KW-1185">Reference proteome</keyword>
<feature type="region of interest" description="Disordered" evidence="1">
    <location>
        <begin position="314"/>
        <end position="387"/>
    </location>
</feature>
<reference evidence="2" key="1">
    <citation type="submission" date="2021-02" db="EMBL/GenBank/DDBJ databases">
        <authorList>
            <person name="Dougan E. K."/>
            <person name="Rhodes N."/>
            <person name="Thang M."/>
            <person name="Chan C."/>
        </authorList>
    </citation>
    <scope>NUCLEOTIDE SEQUENCE</scope>
</reference>
<gene>
    <name evidence="2" type="ORF">SNAT2548_LOCUS18513</name>
</gene>
<organism evidence="2 3">
    <name type="scientific">Symbiodinium natans</name>
    <dbReference type="NCBI Taxonomy" id="878477"/>
    <lineage>
        <taxon>Eukaryota</taxon>
        <taxon>Sar</taxon>
        <taxon>Alveolata</taxon>
        <taxon>Dinophyceae</taxon>
        <taxon>Suessiales</taxon>
        <taxon>Symbiodiniaceae</taxon>
        <taxon>Symbiodinium</taxon>
    </lineage>
</organism>
<feature type="compositionally biased region" description="Polar residues" evidence="1">
    <location>
        <begin position="372"/>
        <end position="381"/>
    </location>
</feature>
<sequence length="387" mass="45571">MRLKRRQRRPHVWWQRLQLEPRWKTLLQLHRAHLLCLLQELPRLRVLVQNRAEKYLPFLPMREHQGMNKGRMREVETWHAYLRHCHRGLLFKMSLSFESCNSASSKRTRSFKKDLADDVAARSAKLYHYLTQSLSRWERGQELLRSCSKRQSLSACGYEAVRTITQQYSIVSRMEAVYVREQCLKLATTCQHHRRPTDLIRHLEDEFSRAESKLGNFPELRLTEADRCSVLLQALSQELRQYVVLHGKSNDWTSLSESFGTMRSSFVCVRVPFPQIGRCQEKVTSFVTTADERDTWLRTVGAVSVKLVKRARRATRARRAMARERRIPRESHALQRRKAEKAAKTRSRSPTSLIKAKEKARRRRRLEPGLWENQSPRQSPSLRGPPP</sequence>
<feature type="compositionally biased region" description="Basic and acidic residues" evidence="1">
    <location>
        <begin position="321"/>
        <end position="333"/>
    </location>
</feature>
<dbReference type="EMBL" id="CAJNDS010002147">
    <property type="protein sequence ID" value="CAE7351166.1"/>
    <property type="molecule type" value="Genomic_DNA"/>
</dbReference>
<evidence type="ECO:0000313" key="3">
    <source>
        <dbReference type="Proteomes" id="UP000604046"/>
    </source>
</evidence>
<proteinExistence type="predicted"/>
<name>A0A812P9H9_9DINO</name>
<evidence type="ECO:0000256" key="1">
    <source>
        <dbReference type="SAM" id="MobiDB-lite"/>
    </source>
</evidence>
<feature type="compositionally biased region" description="Basic residues" evidence="1">
    <location>
        <begin position="334"/>
        <end position="347"/>
    </location>
</feature>
<protein>
    <submittedName>
        <fullName evidence="2">Uncharacterized protein</fullName>
    </submittedName>
</protein>
<evidence type="ECO:0000313" key="2">
    <source>
        <dbReference type="EMBL" id="CAE7351166.1"/>
    </source>
</evidence>
<dbReference type="AlphaFoldDB" id="A0A812P9H9"/>
<accession>A0A812P9H9</accession>
<comment type="caution">
    <text evidence="2">The sequence shown here is derived from an EMBL/GenBank/DDBJ whole genome shotgun (WGS) entry which is preliminary data.</text>
</comment>
<dbReference type="Proteomes" id="UP000604046">
    <property type="component" value="Unassembled WGS sequence"/>
</dbReference>